<organism evidence="9 10">
    <name type="scientific">Candidatus Competibacter phosphatis</name>
    <dbReference type="NCBI Taxonomy" id="221280"/>
    <lineage>
        <taxon>Bacteria</taxon>
        <taxon>Pseudomonadati</taxon>
        <taxon>Pseudomonadota</taxon>
        <taxon>Gammaproteobacteria</taxon>
        <taxon>Candidatus Competibacteraceae</taxon>
        <taxon>Candidatus Competibacter</taxon>
    </lineage>
</organism>
<keyword evidence="10" id="KW-1185">Reference proteome</keyword>
<keyword evidence="7 8" id="KW-0472">Membrane</keyword>
<keyword evidence="5 8" id="KW-0812">Transmembrane</keyword>
<evidence type="ECO:0000313" key="10">
    <source>
        <dbReference type="Proteomes" id="UP000760480"/>
    </source>
</evidence>
<dbReference type="RefSeq" id="WP_169248090.1">
    <property type="nucleotide sequence ID" value="NZ_SPMZ01000016.1"/>
</dbReference>
<keyword evidence="3" id="KW-0813">Transport</keyword>
<name>A0ABX1THI5_9GAMM</name>
<comment type="subcellular location">
    <subcellularLocation>
        <location evidence="1">Cell membrane</location>
        <topology evidence="1">Multi-pass membrane protein</topology>
    </subcellularLocation>
</comment>
<sequence length="366" mass="39217">MNTVDSSPALSEPVRTALRLVIVGSLLLAVLYILRPFLPSLLWSAFIVISVWPGLAWLRQRFRWNRLACTLLLASMLIGVLIGPLLTGITALVTHGETLVTDIKAAVEKIPDEPPAMLADLPLVGSGLAKQWREAVNDTQSLRTRLAPKLQKGSHWLLQQIGSIGTLFLQLLLVVVFSLVFYVNGTTLDALTERIAHRIGGAQALQARDQARQAIRSVALGVVLTAIIQSALALLGLLLIGVPLAVLITFICFLLAIAQIGAALPLLVVAGWLYWGQGETGWALFMAGWGLLVVGGLDNILRPLLITRGIRMPLTLVFTGVIGGLLAFGLIGVFLGPTLVAIAHTLLLAWLQESSNPEPPVPATPQ</sequence>
<evidence type="ECO:0000256" key="6">
    <source>
        <dbReference type="ARBA" id="ARBA00022989"/>
    </source>
</evidence>
<feature type="transmembrane region" description="Helical" evidence="8">
    <location>
        <begin position="321"/>
        <end position="351"/>
    </location>
</feature>
<dbReference type="EMBL" id="SPMZ01000016">
    <property type="protein sequence ID" value="NMQ18836.1"/>
    <property type="molecule type" value="Genomic_DNA"/>
</dbReference>
<feature type="transmembrane region" description="Helical" evidence="8">
    <location>
        <begin position="246"/>
        <end position="275"/>
    </location>
</feature>
<evidence type="ECO:0000256" key="3">
    <source>
        <dbReference type="ARBA" id="ARBA00022448"/>
    </source>
</evidence>
<accession>A0ABX1THI5</accession>
<feature type="transmembrane region" description="Helical" evidence="8">
    <location>
        <begin position="218"/>
        <end position="240"/>
    </location>
</feature>
<gene>
    <name evidence="9" type="ORF">E4P82_06200</name>
</gene>
<evidence type="ECO:0000256" key="5">
    <source>
        <dbReference type="ARBA" id="ARBA00022692"/>
    </source>
</evidence>
<feature type="transmembrane region" description="Helical" evidence="8">
    <location>
        <begin position="161"/>
        <end position="184"/>
    </location>
</feature>
<protein>
    <submittedName>
        <fullName evidence="9">AI-2E family transporter</fullName>
    </submittedName>
</protein>
<comment type="similarity">
    <text evidence="2">Belongs to the autoinducer-2 exporter (AI-2E) (TC 2.A.86) family.</text>
</comment>
<dbReference type="InterPro" id="IPR002549">
    <property type="entry name" value="AI-2E-like"/>
</dbReference>
<evidence type="ECO:0000256" key="4">
    <source>
        <dbReference type="ARBA" id="ARBA00022475"/>
    </source>
</evidence>
<keyword evidence="6 8" id="KW-1133">Transmembrane helix</keyword>
<reference evidence="9 10" key="1">
    <citation type="submission" date="2019-03" db="EMBL/GenBank/DDBJ databases">
        <title>Metabolic reconstructions from genomes of highly enriched 'Candidatus Accumulibacter' and 'Candidatus Competibacter' bioreactor populations.</title>
        <authorList>
            <person name="Annavajhala M.K."/>
            <person name="Welles L."/>
            <person name="Abbas B."/>
            <person name="Sorokin D."/>
            <person name="Park H."/>
            <person name="Van Loosdrecht M."/>
            <person name="Chandran K."/>
        </authorList>
    </citation>
    <scope>NUCLEOTIDE SEQUENCE [LARGE SCALE GENOMIC DNA]</scope>
    <source>
        <strain evidence="9 10">SBR_G</strain>
    </source>
</reference>
<evidence type="ECO:0000256" key="1">
    <source>
        <dbReference type="ARBA" id="ARBA00004651"/>
    </source>
</evidence>
<proteinExistence type="inferred from homology"/>
<evidence type="ECO:0000256" key="8">
    <source>
        <dbReference type="SAM" id="Phobius"/>
    </source>
</evidence>
<dbReference type="Proteomes" id="UP000760480">
    <property type="component" value="Unassembled WGS sequence"/>
</dbReference>
<feature type="transmembrane region" description="Helical" evidence="8">
    <location>
        <begin position="282"/>
        <end position="301"/>
    </location>
</feature>
<dbReference type="Pfam" id="PF01594">
    <property type="entry name" value="AI-2E_transport"/>
    <property type="match status" value="1"/>
</dbReference>
<feature type="transmembrane region" description="Helical" evidence="8">
    <location>
        <begin position="16"/>
        <end position="34"/>
    </location>
</feature>
<dbReference type="PANTHER" id="PTHR21716">
    <property type="entry name" value="TRANSMEMBRANE PROTEIN"/>
    <property type="match status" value="1"/>
</dbReference>
<feature type="transmembrane region" description="Helical" evidence="8">
    <location>
        <begin position="40"/>
        <end position="58"/>
    </location>
</feature>
<feature type="transmembrane region" description="Helical" evidence="8">
    <location>
        <begin position="70"/>
        <end position="93"/>
    </location>
</feature>
<dbReference type="PANTHER" id="PTHR21716:SF67">
    <property type="entry name" value="TRANSPORT PROTEIN YDIK-RELATED"/>
    <property type="match status" value="1"/>
</dbReference>
<keyword evidence="4" id="KW-1003">Cell membrane</keyword>
<evidence type="ECO:0000256" key="2">
    <source>
        <dbReference type="ARBA" id="ARBA00009773"/>
    </source>
</evidence>
<evidence type="ECO:0000256" key="7">
    <source>
        <dbReference type="ARBA" id="ARBA00023136"/>
    </source>
</evidence>
<evidence type="ECO:0000313" key="9">
    <source>
        <dbReference type="EMBL" id="NMQ18836.1"/>
    </source>
</evidence>
<comment type="caution">
    <text evidence="9">The sequence shown here is derived from an EMBL/GenBank/DDBJ whole genome shotgun (WGS) entry which is preliminary data.</text>
</comment>